<dbReference type="InterPro" id="IPR027417">
    <property type="entry name" value="P-loop_NTPase"/>
</dbReference>
<feature type="transmembrane region" description="Helical" evidence="6">
    <location>
        <begin position="913"/>
        <end position="935"/>
    </location>
</feature>
<dbReference type="SUPFAM" id="SSF52540">
    <property type="entry name" value="P-loop containing nucleoside triphosphate hydrolases"/>
    <property type="match status" value="1"/>
</dbReference>
<dbReference type="Gene3D" id="2.160.20.10">
    <property type="entry name" value="Single-stranded right-handed beta-helix, Pectin lyase-like"/>
    <property type="match status" value="1"/>
</dbReference>
<keyword evidence="9" id="KW-1185">Reference proteome</keyword>
<dbReference type="SUPFAM" id="SSF56112">
    <property type="entry name" value="Protein kinase-like (PK-like)"/>
    <property type="match status" value="1"/>
</dbReference>
<keyword evidence="6" id="KW-1133">Transmembrane helix</keyword>
<accession>A0A8J3IG84</accession>
<dbReference type="PROSITE" id="PS00107">
    <property type="entry name" value="PROTEIN_KINASE_ATP"/>
    <property type="match status" value="1"/>
</dbReference>
<evidence type="ECO:0000313" key="8">
    <source>
        <dbReference type="EMBL" id="GHO90165.1"/>
    </source>
</evidence>
<protein>
    <recommendedName>
        <fullName evidence="7">Protein kinase domain-containing protein</fullName>
    </recommendedName>
</protein>
<keyword evidence="6" id="KW-0472">Membrane</keyword>
<dbReference type="Proteomes" id="UP000597444">
    <property type="component" value="Unassembled WGS sequence"/>
</dbReference>
<keyword evidence="6" id="KW-0812">Transmembrane</keyword>
<dbReference type="InterPro" id="IPR000157">
    <property type="entry name" value="TIR_dom"/>
</dbReference>
<dbReference type="InterPro" id="IPR011050">
    <property type="entry name" value="Pectin_lyase_fold/virulence"/>
</dbReference>
<dbReference type="InterPro" id="IPR059226">
    <property type="entry name" value="Choice_anch_Q_dom"/>
</dbReference>
<dbReference type="Pfam" id="PF00069">
    <property type="entry name" value="Pkinase"/>
    <property type="match status" value="1"/>
</dbReference>
<dbReference type="PANTHER" id="PTHR43289">
    <property type="entry name" value="MITOGEN-ACTIVATED PROTEIN KINASE KINASE KINASE 20-RELATED"/>
    <property type="match status" value="1"/>
</dbReference>
<dbReference type="Pfam" id="PF13676">
    <property type="entry name" value="TIR_2"/>
    <property type="match status" value="1"/>
</dbReference>
<dbReference type="InterPro" id="IPR006626">
    <property type="entry name" value="PbH1"/>
</dbReference>
<evidence type="ECO:0000256" key="1">
    <source>
        <dbReference type="ARBA" id="ARBA00022679"/>
    </source>
</evidence>
<dbReference type="SUPFAM" id="SSF51126">
    <property type="entry name" value="Pectin lyase-like"/>
    <property type="match status" value="1"/>
</dbReference>
<dbReference type="InterPro" id="IPR049052">
    <property type="entry name" value="nSTAND1"/>
</dbReference>
<evidence type="ECO:0000256" key="2">
    <source>
        <dbReference type="ARBA" id="ARBA00022741"/>
    </source>
</evidence>
<dbReference type="InterPro" id="IPR012334">
    <property type="entry name" value="Pectin_lyas_fold"/>
</dbReference>
<keyword evidence="2 5" id="KW-0547">Nucleotide-binding</keyword>
<proteinExistence type="predicted"/>
<dbReference type="EMBL" id="BNJK01000001">
    <property type="protein sequence ID" value="GHO90165.1"/>
    <property type="molecule type" value="Genomic_DNA"/>
</dbReference>
<dbReference type="RefSeq" id="WP_220201156.1">
    <property type="nucleotide sequence ID" value="NZ_BNJK01000001.1"/>
</dbReference>
<dbReference type="Pfam" id="PF20703">
    <property type="entry name" value="nSTAND1"/>
    <property type="match status" value="1"/>
</dbReference>
<dbReference type="InterPro" id="IPR011009">
    <property type="entry name" value="Kinase-like_dom_sf"/>
</dbReference>
<organism evidence="8 9">
    <name type="scientific">Reticulibacter mediterranei</name>
    <dbReference type="NCBI Taxonomy" id="2778369"/>
    <lineage>
        <taxon>Bacteria</taxon>
        <taxon>Bacillati</taxon>
        <taxon>Chloroflexota</taxon>
        <taxon>Ktedonobacteria</taxon>
        <taxon>Ktedonobacterales</taxon>
        <taxon>Reticulibacteraceae</taxon>
        <taxon>Reticulibacter</taxon>
    </lineage>
</organism>
<evidence type="ECO:0000256" key="5">
    <source>
        <dbReference type="PROSITE-ProRule" id="PRU10141"/>
    </source>
</evidence>
<keyword evidence="1" id="KW-0808">Transferase</keyword>
<evidence type="ECO:0000256" key="4">
    <source>
        <dbReference type="ARBA" id="ARBA00022840"/>
    </source>
</evidence>
<dbReference type="SUPFAM" id="SSF52200">
    <property type="entry name" value="Toll/Interleukin receptor TIR domain"/>
    <property type="match status" value="1"/>
</dbReference>
<evidence type="ECO:0000313" key="9">
    <source>
        <dbReference type="Proteomes" id="UP000597444"/>
    </source>
</evidence>
<dbReference type="InterPro" id="IPR000719">
    <property type="entry name" value="Prot_kinase_dom"/>
</dbReference>
<evidence type="ECO:0000259" key="7">
    <source>
        <dbReference type="PROSITE" id="PS50011"/>
    </source>
</evidence>
<dbReference type="SMART" id="SM00710">
    <property type="entry name" value="PbH1"/>
    <property type="match status" value="5"/>
</dbReference>
<keyword evidence="3" id="KW-0418">Kinase</keyword>
<dbReference type="NCBIfam" id="NF041518">
    <property type="entry name" value="choice_anch_Q"/>
    <property type="match status" value="1"/>
</dbReference>
<dbReference type="GO" id="GO:0007165">
    <property type="term" value="P:signal transduction"/>
    <property type="evidence" value="ECO:0007669"/>
    <property type="project" value="InterPro"/>
</dbReference>
<dbReference type="CDD" id="cd14014">
    <property type="entry name" value="STKc_PknB_like"/>
    <property type="match status" value="1"/>
</dbReference>
<dbReference type="PANTHER" id="PTHR43289:SF34">
    <property type="entry name" value="SERINE_THREONINE-PROTEIN KINASE YBDM-RELATED"/>
    <property type="match status" value="1"/>
</dbReference>
<comment type="caution">
    <text evidence="8">The sequence shown here is derived from an EMBL/GenBank/DDBJ whole genome shotgun (WGS) entry which is preliminary data.</text>
</comment>
<gene>
    <name evidence="8" type="ORF">KSF_002130</name>
</gene>
<dbReference type="SMART" id="SM00220">
    <property type="entry name" value="S_TKc"/>
    <property type="match status" value="1"/>
</dbReference>
<feature type="domain" description="Protein kinase" evidence="7">
    <location>
        <begin position="16"/>
        <end position="268"/>
    </location>
</feature>
<dbReference type="GO" id="GO:0004674">
    <property type="term" value="F:protein serine/threonine kinase activity"/>
    <property type="evidence" value="ECO:0007669"/>
    <property type="project" value="TreeGrafter"/>
</dbReference>
<name>A0A8J3IG84_9CHLR</name>
<feature type="binding site" evidence="5">
    <location>
        <position position="45"/>
    </location>
    <ligand>
        <name>ATP</name>
        <dbReference type="ChEBI" id="CHEBI:30616"/>
    </ligand>
</feature>
<evidence type="ECO:0000256" key="3">
    <source>
        <dbReference type="ARBA" id="ARBA00022777"/>
    </source>
</evidence>
<dbReference type="PROSITE" id="PS50011">
    <property type="entry name" value="PROTEIN_KINASE_DOM"/>
    <property type="match status" value="1"/>
</dbReference>
<keyword evidence="4 5" id="KW-0067">ATP-binding</keyword>
<dbReference type="Gene3D" id="1.10.510.10">
    <property type="entry name" value="Transferase(Phosphotransferase) domain 1"/>
    <property type="match status" value="1"/>
</dbReference>
<evidence type="ECO:0000256" key="6">
    <source>
        <dbReference type="SAM" id="Phobius"/>
    </source>
</evidence>
<dbReference type="InterPro" id="IPR035897">
    <property type="entry name" value="Toll_tir_struct_dom_sf"/>
</dbReference>
<sequence length="1295" mass="141220">MSDSESDHTGQQIGNYRIVRMIGRGGFADVYLGKHRYLNSPAALKMLRFSLSDKDAQSFLQEARTLVRLHHPHIVRVLDFAIDNGSPVLITEYVSGGTLRQRHPRGSRLPLYMVVDYVEQIASALQYAHNLHTVHRDVKPENILLDERQSLILSDFGLALFDMPDKRSTQEFGGTLPYMAPEQAHGKSSFASDQYSLAIIAYEWITGTRPFEGTGMQILQQHQMRPPRPLLEHCPDLPVAVEQVVLKALEKDPQKRYASISTFAHALKSACFQRDQHDENSPSTTPLQTVSQFRSVSIPASDPHAPGNTSAMTVFLSAAPGCEATVAYLAADLKQRGIRISNDLLQPGSDQEALRQAVRTTHRVVIVITPQTRSSRLIREHLHLALMYQKKLVLVWMQGKGMAALLLDQIWKPFLPVDVIDARGERYRTAIEELLACLREAHISPFESSTKIQETLPEPRNPYKGLDAFRQSDAVDFFGREALVSEIIQHLGAMLKAEQQGGPGSRLFALVGASGSGKSSAIQAGLLPQLRNGALPGSETWIYAPPIVPGTHPLETLARMLAPQFPDRPVSTVLADLLDDSSHGLHWYAARMVKQSGRRVVFVIDQFEELFTQTISPDEQRIFVDLLAAAATEEHGPALILLTLRADFYDRPMLYPHLYQLMEAHHQSLLPMEVYELRQVIEEPAELADVRVTFEGNLVGDLLFEAQGQVGALPLLEFTLYQLFQRRNQRTLTLTAYQEIGGVKGALIKHAEAVYASLPSEEHRNLVRVLFLRLINPGVTEQDTTRRRATLEELTLPDARQTALLQDVASTFITARLLTASEQAGTTTVEVSHEALIREWARLYNWLRDTREDVRLQQAISKDVEAWEQRRRPKDRLYRGTQLKEAKAWAGRSQPSKQEAAFIRASVGRQRRFVANMGVIFLLLVAAAGTTYWLAIPTLVMNNNDGGPGSLRWAIDRAPAGSTIQFMPNVRGTIQLKSNDLLVSKNLTIQGPGATALAISSGNSGYVVHISDGYVVTISGLSFKESNTAAKAKAGIVANDGTLKLMNVTISGNSSSGSGGGIFNNKGARLTLIDSTVSNNSAQYGGGIYNAGGTLTINRSAIFGNNATGVKGSTAGGILAFGNLSIINSTISDNMASDTAGGIYITGGKATIAFCTIYQNKAQRSGGGLSIDDQGGVAHAEMEDSIVAANNAPIGADILGTLTSRGYNLIQNVSHASLLPGNVVPTDLKGMSPDIGPLKDNGGLTETYALLPGSPAIDKIPSKVCLTIVSTDQRAMKRPQGTACDIGAFEAAPSP</sequence>
<dbReference type="InterPro" id="IPR017441">
    <property type="entry name" value="Protein_kinase_ATP_BS"/>
</dbReference>
<dbReference type="GO" id="GO:0005524">
    <property type="term" value="F:ATP binding"/>
    <property type="evidence" value="ECO:0007669"/>
    <property type="project" value="UniProtKB-UniRule"/>
</dbReference>
<reference evidence="8" key="1">
    <citation type="submission" date="2020-10" db="EMBL/GenBank/DDBJ databases">
        <title>Taxonomic study of unclassified bacteria belonging to the class Ktedonobacteria.</title>
        <authorList>
            <person name="Yabe S."/>
            <person name="Wang C.M."/>
            <person name="Zheng Y."/>
            <person name="Sakai Y."/>
            <person name="Cavaletti L."/>
            <person name="Monciardini P."/>
            <person name="Donadio S."/>
        </authorList>
    </citation>
    <scope>NUCLEOTIDE SEQUENCE</scope>
    <source>
        <strain evidence="8">ID150040</strain>
    </source>
</reference>